<dbReference type="InterPro" id="IPR003010">
    <property type="entry name" value="C-N_Hydrolase"/>
</dbReference>
<dbReference type="OrthoDB" id="9811121at2"/>
<comment type="caution">
    <text evidence="3">The sequence shown here is derived from an EMBL/GenBank/DDBJ whole genome shotgun (WGS) entry which is preliminary data.</text>
</comment>
<dbReference type="PANTHER" id="PTHR46044">
    <property type="entry name" value="NITRILASE"/>
    <property type="match status" value="1"/>
</dbReference>
<name>A0A8H2PXB1_9MICO</name>
<evidence type="ECO:0000313" key="3">
    <source>
        <dbReference type="EMBL" id="TQO20065.1"/>
    </source>
</evidence>
<gene>
    <name evidence="3" type="ORF">FB472_1675</name>
</gene>
<proteinExistence type="inferred from homology"/>
<feature type="domain" description="CN hydrolase" evidence="2">
    <location>
        <begin position="14"/>
        <end position="295"/>
    </location>
</feature>
<evidence type="ECO:0000313" key="4">
    <source>
        <dbReference type="Proteomes" id="UP000316560"/>
    </source>
</evidence>
<dbReference type="InterPro" id="IPR036526">
    <property type="entry name" value="C-N_Hydrolase_sf"/>
</dbReference>
<dbReference type="InterPro" id="IPR044149">
    <property type="entry name" value="Nitrilases_CHs"/>
</dbReference>
<protein>
    <submittedName>
        <fullName evidence="3">Amidase/nitrilase</fullName>
    </submittedName>
</protein>
<dbReference type="AlphaFoldDB" id="A0A8H2PXB1"/>
<dbReference type="RefSeq" id="WP_141990473.1">
    <property type="nucleotide sequence ID" value="NZ_VFRA01000001.1"/>
</dbReference>
<dbReference type="EMBL" id="VFRA01000001">
    <property type="protein sequence ID" value="TQO20065.1"/>
    <property type="molecule type" value="Genomic_DNA"/>
</dbReference>
<sequence length="370" mass="39763">MATSKKVLGGNESIRIAIAQISPVFMDKERSLARAEKAIADAAADNADLVVFSEAWLSGYPYWTEGWDSGLQDWVAGRVAFRDSAVVIGTEDTERLSAAAAQHRIHLVMGCNELDADPASNTIYNTQLFFDGDGKLLGRHRKLMPTFGERQFWGQGQLTDLRVYDTDIGRIGGLICGEHLMPLVRAAMIELGEEIHVAAFPGSFVLHTGPRLEEPDLTGDAWRISSTRNHAFEAGAFVASASSIIDPADVPDGFPYKGKMNIDYATGGSSIISPLGVPLVEPTMGSQILVSDCEAWMIKAVKAIVDTAGHYSRPDLLALAVKGQSGWDVLNRDGQIPSGWGTSLLRSAEAHDVDPLLLPEAAQASISADS</sequence>
<dbReference type="Pfam" id="PF00795">
    <property type="entry name" value="CN_hydrolase"/>
    <property type="match status" value="1"/>
</dbReference>
<comment type="similarity">
    <text evidence="1">Belongs to the carbon-nitrogen hydrolase superfamily. Nitrilase family.</text>
</comment>
<dbReference type="SUPFAM" id="SSF56317">
    <property type="entry name" value="Carbon-nitrogen hydrolase"/>
    <property type="match status" value="1"/>
</dbReference>
<evidence type="ECO:0000259" key="2">
    <source>
        <dbReference type="PROSITE" id="PS50263"/>
    </source>
</evidence>
<dbReference type="GO" id="GO:0003824">
    <property type="term" value="F:catalytic activity"/>
    <property type="evidence" value="ECO:0007669"/>
    <property type="project" value="InterPro"/>
</dbReference>
<accession>A0A8H2PXB1</accession>
<dbReference type="CDD" id="cd07564">
    <property type="entry name" value="nitrilases_CHs"/>
    <property type="match status" value="1"/>
</dbReference>
<dbReference type="Gene3D" id="3.60.110.10">
    <property type="entry name" value="Carbon-nitrogen hydrolase"/>
    <property type="match status" value="1"/>
</dbReference>
<evidence type="ECO:0000256" key="1">
    <source>
        <dbReference type="ARBA" id="ARBA00008129"/>
    </source>
</evidence>
<organism evidence="3 4">
    <name type="scientific">Rhodoglobus vestalii</name>
    <dbReference type="NCBI Taxonomy" id="193384"/>
    <lineage>
        <taxon>Bacteria</taxon>
        <taxon>Bacillati</taxon>
        <taxon>Actinomycetota</taxon>
        <taxon>Actinomycetes</taxon>
        <taxon>Micrococcales</taxon>
        <taxon>Microbacteriaceae</taxon>
        <taxon>Rhodoglobus</taxon>
    </lineage>
</organism>
<dbReference type="PROSITE" id="PS50263">
    <property type="entry name" value="CN_HYDROLASE"/>
    <property type="match status" value="1"/>
</dbReference>
<reference evidence="3 4" key="1">
    <citation type="submission" date="2019-06" db="EMBL/GenBank/DDBJ databases">
        <title>Sequencing the genomes of 1000 actinobacteria strains.</title>
        <authorList>
            <person name="Klenk H.-P."/>
        </authorList>
    </citation>
    <scope>NUCLEOTIDE SEQUENCE [LARGE SCALE GENOMIC DNA]</scope>
    <source>
        <strain evidence="3 4">DSM 21947</strain>
    </source>
</reference>
<keyword evidence="4" id="KW-1185">Reference proteome</keyword>
<dbReference type="Proteomes" id="UP000316560">
    <property type="component" value="Unassembled WGS sequence"/>
</dbReference>
<dbReference type="PANTHER" id="PTHR46044:SF1">
    <property type="entry name" value="CN HYDROLASE DOMAIN-CONTAINING PROTEIN"/>
    <property type="match status" value="1"/>
</dbReference>